<dbReference type="InterPro" id="IPR000719">
    <property type="entry name" value="Prot_kinase_dom"/>
</dbReference>
<evidence type="ECO:0000313" key="16">
    <source>
        <dbReference type="EnsemblMetazoa" id="tetur02g04040.1"/>
    </source>
</evidence>
<dbReference type="Gene3D" id="1.10.510.10">
    <property type="entry name" value="Transferase(Phosphotransferase) domain 1"/>
    <property type="match status" value="1"/>
</dbReference>
<accession>T1JVB9</accession>
<dbReference type="HOGENOM" id="CLU_000288_63_0_1"/>
<evidence type="ECO:0000256" key="6">
    <source>
        <dbReference type="ARBA" id="ARBA00022840"/>
    </source>
</evidence>
<dbReference type="GO" id="GO:0030496">
    <property type="term" value="C:midbody"/>
    <property type="evidence" value="ECO:0007669"/>
    <property type="project" value="UniProtKB-SubCell"/>
</dbReference>
<feature type="binding site" evidence="10">
    <location>
        <position position="160"/>
    </location>
    <ligand>
        <name>ATP</name>
        <dbReference type="ChEBI" id="CHEBI:30616"/>
    </ligand>
</feature>
<evidence type="ECO:0000259" key="15">
    <source>
        <dbReference type="PROSITE" id="PS50011"/>
    </source>
</evidence>
<sequence>MASSSNDENCVKQWKLEDFQVGRPLGKGKFGNVYLAREKRSKYVVALKVLFKSQLISNNVQHQLRREIEIQSHLRHPNILRLFGYFHDNTRIYLILEYAPQGELYKKLQKLKFFSNELAAQYIYQMIDALKYCHSKKVIHRDIKPENILLGYYGELKIADFGWSVHAPSSRRATMCGTLDYLPPEMVAHDAYSDKVDHWCLGVLTYEFLVGKPPFENEDVSMTYKAILNVQYTFPSHVHELARDFISSFLKKNPDHRMSLEDAHRHNWITTFRGESNNKHLV</sequence>
<dbReference type="InterPro" id="IPR011009">
    <property type="entry name" value="Kinase-like_dom_sf"/>
</dbReference>
<reference evidence="17" key="1">
    <citation type="submission" date="2011-08" db="EMBL/GenBank/DDBJ databases">
        <authorList>
            <person name="Rombauts S."/>
        </authorList>
    </citation>
    <scope>NUCLEOTIDE SEQUENCE</scope>
    <source>
        <strain evidence="17">London</strain>
    </source>
</reference>
<dbReference type="AlphaFoldDB" id="T1JVB9"/>
<evidence type="ECO:0000256" key="2">
    <source>
        <dbReference type="ARBA" id="ARBA00022527"/>
    </source>
</evidence>
<comment type="subcellular location">
    <subcellularLocation>
        <location evidence="1">Midbody</location>
    </subcellularLocation>
</comment>
<evidence type="ECO:0000256" key="5">
    <source>
        <dbReference type="ARBA" id="ARBA00022777"/>
    </source>
</evidence>
<dbReference type="CDD" id="cd14007">
    <property type="entry name" value="STKc_Aurora"/>
    <property type="match status" value="1"/>
</dbReference>
<dbReference type="EMBL" id="CAEY01000792">
    <property type="status" value="NOT_ANNOTATED_CDS"/>
    <property type="molecule type" value="Genomic_DNA"/>
</dbReference>
<feature type="domain" description="Protein kinase" evidence="15">
    <location>
        <begin position="19"/>
        <end position="269"/>
    </location>
</feature>
<protein>
    <recommendedName>
        <fullName evidence="14">Aurora kinase</fullName>
        <ecNumber evidence="14">2.7.11.1</ecNumber>
    </recommendedName>
</protein>
<dbReference type="GO" id="GO:0006325">
    <property type="term" value="P:chromatin organization"/>
    <property type="evidence" value="ECO:0007669"/>
    <property type="project" value="UniProtKB-ARBA"/>
</dbReference>
<dbReference type="Proteomes" id="UP000015104">
    <property type="component" value="Unassembled WGS sequence"/>
</dbReference>
<feature type="binding site" evidence="10">
    <location>
        <begin position="97"/>
        <end position="99"/>
    </location>
    <ligand>
        <name>ATP</name>
        <dbReference type="ChEBI" id="CHEBI:30616"/>
    </ligand>
</feature>
<dbReference type="OrthoDB" id="377346at2759"/>
<dbReference type="Pfam" id="PF00069">
    <property type="entry name" value="Pkinase"/>
    <property type="match status" value="1"/>
</dbReference>
<dbReference type="KEGG" id="tut:107370889"/>
<evidence type="ECO:0000256" key="1">
    <source>
        <dbReference type="ARBA" id="ARBA00004214"/>
    </source>
</evidence>
<evidence type="ECO:0000256" key="13">
    <source>
        <dbReference type="RuleBase" id="RU000304"/>
    </source>
</evidence>
<dbReference type="Gene3D" id="3.30.200.20">
    <property type="entry name" value="Phosphorylase Kinase, domain 1"/>
    <property type="match status" value="1"/>
</dbReference>
<dbReference type="InterPro" id="IPR008271">
    <property type="entry name" value="Ser/Thr_kinase_AS"/>
</dbReference>
<dbReference type="GO" id="GO:0000070">
    <property type="term" value="P:mitotic sister chromatid segregation"/>
    <property type="evidence" value="ECO:0007669"/>
    <property type="project" value="UniProtKB-ARBA"/>
</dbReference>
<dbReference type="OMA" id="KIMNLMF"/>
<dbReference type="EC" id="2.7.11.1" evidence="14"/>
<comment type="catalytic activity">
    <reaction evidence="7 14">
        <text>L-threonyl-[protein] + ATP = O-phospho-L-threonyl-[protein] + ADP + H(+)</text>
        <dbReference type="Rhea" id="RHEA:46608"/>
        <dbReference type="Rhea" id="RHEA-COMP:11060"/>
        <dbReference type="Rhea" id="RHEA-COMP:11605"/>
        <dbReference type="ChEBI" id="CHEBI:15378"/>
        <dbReference type="ChEBI" id="CHEBI:30013"/>
        <dbReference type="ChEBI" id="CHEBI:30616"/>
        <dbReference type="ChEBI" id="CHEBI:61977"/>
        <dbReference type="ChEBI" id="CHEBI:456216"/>
        <dbReference type="EC" id="2.7.11.1"/>
    </reaction>
</comment>
<dbReference type="eggNOG" id="KOG0580">
    <property type="taxonomic scope" value="Eukaryota"/>
</dbReference>
<dbReference type="GO" id="GO:0030261">
    <property type="term" value="P:chromosome condensation"/>
    <property type="evidence" value="ECO:0007669"/>
    <property type="project" value="UniProtKB-ARBA"/>
</dbReference>
<evidence type="ECO:0000256" key="8">
    <source>
        <dbReference type="ARBA" id="ARBA00048679"/>
    </source>
</evidence>
<proteinExistence type="inferred from homology"/>
<dbReference type="PROSITE" id="PS00107">
    <property type="entry name" value="PROTEIN_KINASE_ATP"/>
    <property type="match status" value="1"/>
</dbReference>
<dbReference type="PANTHER" id="PTHR24350">
    <property type="entry name" value="SERINE/THREONINE-PROTEIN KINASE IAL-RELATED"/>
    <property type="match status" value="1"/>
</dbReference>
<feature type="binding site" evidence="10">
    <location>
        <position position="29"/>
    </location>
    <ligand>
        <name>ATP</name>
        <dbReference type="ChEBI" id="CHEBI:30616"/>
    </ligand>
</feature>
<dbReference type="SUPFAM" id="SSF56112">
    <property type="entry name" value="Protein kinase-like (PK-like)"/>
    <property type="match status" value="1"/>
</dbReference>
<dbReference type="STRING" id="32264.T1JVB9"/>
<evidence type="ECO:0000256" key="11">
    <source>
        <dbReference type="PIRSR" id="PIRSR630616-3"/>
    </source>
</evidence>
<dbReference type="InterPro" id="IPR017441">
    <property type="entry name" value="Protein_kinase_ATP_BS"/>
</dbReference>
<reference evidence="16" key="2">
    <citation type="submission" date="2015-06" db="UniProtKB">
        <authorList>
            <consortium name="EnsemblMetazoa"/>
        </authorList>
    </citation>
    <scope>IDENTIFICATION</scope>
</reference>
<organism evidence="16 17">
    <name type="scientific">Tetranychus urticae</name>
    <name type="common">Two-spotted spider mite</name>
    <dbReference type="NCBI Taxonomy" id="32264"/>
    <lineage>
        <taxon>Eukaryota</taxon>
        <taxon>Metazoa</taxon>
        <taxon>Ecdysozoa</taxon>
        <taxon>Arthropoda</taxon>
        <taxon>Chelicerata</taxon>
        <taxon>Arachnida</taxon>
        <taxon>Acari</taxon>
        <taxon>Acariformes</taxon>
        <taxon>Trombidiformes</taxon>
        <taxon>Prostigmata</taxon>
        <taxon>Eleutherengona</taxon>
        <taxon>Raphignathae</taxon>
        <taxon>Tetranychoidea</taxon>
        <taxon>Tetranychidae</taxon>
        <taxon>Tetranychus</taxon>
    </lineage>
</organism>
<feature type="active site" description="Proton acceptor" evidence="9">
    <location>
        <position position="142"/>
    </location>
</feature>
<dbReference type="GO" id="GO:0005524">
    <property type="term" value="F:ATP binding"/>
    <property type="evidence" value="ECO:0007669"/>
    <property type="project" value="UniProtKB-UniRule"/>
</dbReference>
<dbReference type="InterPro" id="IPR030616">
    <property type="entry name" value="Aur-like"/>
</dbReference>
<keyword evidence="6 10" id="KW-0067">ATP-binding</keyword>
<dbReference type="FunFam" id="1.10.510.10:FF:000235">
    <property type="entry name" value="Serine/threonine-protein kinase ark1"/>
    <property type="match status" value="1"/>
</dbReference>
<keyword evidence="5 14" id="KW-0418">Kinase</keyword>
<keyword evidence="3 14" id="KW-0808">Transferase</keyword>
<evidence type="ECO:0000256" key="14">
    <source>
        <dbReference type="RuleBase" id="RU367134"/>
    </source>
</evidence>
<feature type="cross-link" description="Glycyl lysine isopeptide (Lys-Gly) (interchain with G-Cter in SUMO2)" evidence="11">
    <location>
        <position position="144"/>
    </location>
</feature>
<evidence type="ECO:0000256" key="3">
    <source>
        <dbReference type="ARBA" id="ARBA00022679"/>
    </source>
</evidence>
<dbReference type="FunFam" id="3.30.200.20:FF:000042">
    <property type="entry name" value="Aurora kinase A"/>
    <property type="match status" value="1"/>
</dbReference>
<gene>
    <name evidence="16" type="primary">107370889</name>
</gene>
<dbReference type="PROSITE" id="PS50011">
    <property type="entry name" value="PROTEIN_KINASE_DOM"/>
    <property type="match status" value="1"/>
</dbReference>
<keyword evidence="17" id="KW-1185">Reference proteome</keyword>
<feature type="binding site" evidence="10 12">
    <location>
        <position position="48"/>
    </location>
    <ligand>
        <name>ATP</name>
        <dbReference type="ChEBI" id="CHEBI:30616"/>
    </ligand>
</feature>
<evidence type="ECO:0000313" key="17">
    <source>
        <dbReference type="Proteomes" id="UP000015104"/>
    </source>
</evidence>
<dbReference type="EnsemblMetazoa" id="tetur02g04040.1">
    <property type="protein sequence ID" value="tetur02g04040.1"/>
    <property type="gene ID" value="tetur02g04040"/>
</dbReference>
<dbReference type="GO" id="GO:0032506">
    <property type="term" value="P:cytokinetic process"/>
    <property type="evidence" value="ECO:0007669"/>
    <property type="project" value="UniProtKB-ARBA"/>
</dbReference>
<evidence type="ECO:0000256" key="7">
    <source>
        <dbReference type="ARBA" id="ARBA00047899"/>
    </source>
</evidence>
<dbReference type="SMART" id="SM00220">
    <property type="entry name" value="S_TKc"/>
    <property type="match status" value="1"/>
</dbReference>
<keyword evidence="2 13" id="KW-0723">Serine/threonine-protein kinase</keyword>
<keyword evidence="4 10" id="KW-0547">Nucleotide-binding</keyword>
<comment type="similarity">
    <text evidence="14">Belongs to the protein kinase superfamily. Ser/Thr protein kinase family. Aurora subfamily.</text>
</comment>
<comment type="catalytic activity">
    <reaction evidence="8 14">
        <text>L-seryl-[protein] + ATP = O-phospho-L-seryl-[protein] + ADP + H(+)</text>
        <dbReference type="Rhea" id="RHEA:17989"/>
        <dbReference type="Rhea" id="RHEA-COMP:9863"/>
        <dbReference type="Rhea" id="RHEA-COMP:11604"/>
        <dbReference type="ChEBI" id="CHEBI:15378"/>
        <dbReference type="ChEBI" id="CHEBI:29999"/>
        <dbReference type="ChEBI" id="CHEBI:30616"/>
        <dbReference type="ChEBI" id="CHEBI:83421"/>
        <dbReference type="ChEBI" id="CHEBI:456216"/>
        <dbReference type="EC" id="2.7.11.1"/>
    </reaction>
</comment>
<dbReference type="GO" id="GO:0004674">
    <property type="term" value="F:protein serine/threonine kinase activity"/>
    <property type="evidence" value="ECO:0007669"/>
    <property type="project" value="UniProtKB-KW"/>
</dbReference>
<name>T1JVB9_TETUR</name>
<evidence type="ECO:0000256" key="12">
    <source>
        <dbReference type="PROSITE-ProRule" id="PRU10141"/>
    </source>
</evidence>
<feature type="binding site" evidence="10">
    <location>
        <begin position="146"/>
        <end position="147"/>
    </location>
    <ligand>
        <name>ATP</name>
        <dbReference type="ChEBI" id="CHEBI:30616"/>
    </ligand>
</feature>
<dbReference type="PROSITE" id="PS00108">
    <property type="entry name" value="PROTEIN_KINASE_ST"/>
    <property type="match status" value="1"/>
</dbReference>
<evidence type="ECO:0000256" key="10">
    <source>
        <dbReference type="PIRSR" id="PIRSR630616-2"/>
    </source>
</evidence>
<evidence type="ECO:0000256" key="9">
    <source>
        <dbReference type="PIRSR" id="PIRSR630616-1"/>
    </source>
</evidence>
<evidence type="ECO:0000256" key="4">
    <source>
        <dbReference type="ARBA" id="ARBA00022741"/>
    </source>
</evidence>